<dbReference type="PANTHER" id="PTHR47959:SF13">
    <property type="entry name" value="ATP-DEPENDENT RNA HELICASE RHLE"/>
    <property type="match status" value="1"/>
</dbReference>
<comment type="caution">
    <text evidence="10">The sequence shown here is derived from an EMBL/GenBank/DDBJ whole genome shotgun (WGS) entry which is preliminary data.</text>
</comment>
<dbReference type="AlphaFoldDB" id="A0A1F6FS28"/>
<evidence type="ECO:0000313" key="10">
    <source>
        <dbReference type="EMBL" id="OGG88667.1"/>
    </source>
</evidence>
<dbReference type="InterPro" id="IPR050079">
    <property type="entry name" value="DEAD_box_RNA_helicase"/>
</dbReference>
<name>A0A1F6FS28_9BACT</name>
<dbReference type="PROSITE" id="PS00039">
    <property type="entry name" value="DEAD_ATP_HELICASE"/>
    <property type="match status" value="1"/>
</dbReference>
<dbReference type="CDD" id="cd00268">
    <property type="entry name" value="DEADc"/>
    <property type="match status" value="1"/>
</dbReference>
<dbReference type="GO" id="GO:0005829">
    <property type="term" value="C:cytosol"/>
    <property type="evidence" value="ECO:0007669"/>
    <property type="project" value="TreeGrafter"/>
</dbReference>
<feature type="domain" description="Helicase ATP-binding" evidence="8">
    <location>
        <begin position="133"/>
        <end position="302"/>
    </location>
</feature>
<comment type="similarity">
    <text evidence="5 6">Belongs to the DEAD box helicase family.</text>
</comment>
<keyword evidence="4 6" id="KW-0067">ATP-binding</keyword>
<feature type="region of interest" description="Disordered" evidence="7">
    <location>
        <begin position="1"/>
        <end position="76"/>
    </location>
</feature>
<accession>A0A1F6FS28</accession>
<sequence>MNSSITRPSRKPAFGARPRTGGSSTGGARRFNSNSSHPTSGGPRRSFSSGGRRPFSSGSGRGSSQRGGGGRGGRKMQTFDVSKYINLNPVDTTPEEVYVAKHTFKDFGLEQPLVTTITNMGLTIPSAIQDQIIPHILDGHDVVGLAQTGTGKTAAFLVPLINKTLKQYNRQTLILAPTRELAIQVEQELRRLTDKMKIFSTVCVGGINIRPQIQGLRRQNHFIIGTPGRVQDLIDRGHIKPGGITTVVLDEADRMLDMGFIHDMRKILQDIPDGHETLFFSATMSDTVKGMVFEFMHDPITVSVRKKDIIGSITQDVVHYELHTKFDTLVALLKKPEFTRVMIFGAMKHSVEKLSQELIKAGIKADAIHGNKSHPQRQRSLTNFKTGRVQVLVATDVAARGIHVDDVSHVINYDLPNTYEDYVHRIGRTGRADKRGMALTFVTK</sequence>
<reference evidence="10 11" key="1">
    <citation type="journal article" date="2016" name="Nat. Commun.">
        <title>Thousands of microbial genomes shed light on interconnected biogeochemical processes in an aquifer system.</title>
        <authorList>
            <person name="Anantharaman K."/>
            <person name="Brown C.T."/>
            <person name="Hug L.A."/>
            <person name="Sharon I."/>
            <person name="Castelle C.J."/>
            <person name="Probst A.J."/>
            <person name="Thomas B.C."/>
            <person name="Singh A."/>
            <person name="Wilkins M.J."/>
            <person name="Karaoz U."/>
            <person name="Brodie E.L."/>
            <person name="Williams K.H."/>
            <person name="Hubbard S.S."/>
            <person name="Banfield J.F."/>
        </authorList>
    </citation>
    <scope>NUCLEOTIDE SEQUENCE [LARGE SCALE GENOMIC DNA]</scope>
</reference>
<feature type="compositionally biased region" description="Low complexity" evidence="7">
    <location>
        <begin position="40"/>
        <end position="58"/>
    </location>
</feature>
<dbReference type="SMART" id="SM00487">
    <property type="entry name" value="DEXDc"/>
    <property type="match status" value="1"/>
</dbReference>
<dbReference type="PANTHER" id="PTHR47959">
    <property type="entry name" value="ATP-DEPENDENT RNA HELICASE RHLE-RELATED"/>
    <property type="match status" value="1"/>
</dbReference>
<dbReference type="InterPro" id="IPR027417">
    <property type="entry name" value="P-loop_NTPase"/>
</dbReference>
<keyword evidence="1 6" id="KW-0547">Nucleotide-binding</keyword>
<dbReference type="SUPFAM" id="SSF52540">
    <property type="entry name" value="P-loop containing nucleoside triphosphate hydrolases"/>
    <property type="match status" value="1"/>
</dbReference>
<dbReference type="GO" id="GO:0016787">
    <property type="term" value="F:hydrolase activity"/>
    <property type="evidence" value="ECO:0007669"/>
    <property type="project" value="UniProtKB-KW"/>
</dbReference>
<dbReference type="InterPro" id="IPR001650">
    <property type="entry name" value="Helicase_C-like"/>
</dbReference>
<dbReference type="PROSITE" id="PS51194">
    <property type="entry name" value="HELICASE_CTER"/>
    <property type="match status" value="1"/>
</dbReference>
<evidence type="ECO:0000256" key="1">
    <source>
        <dbReference type="ARBA" id="ARBA00022741"/>
    </source>
</evidence>
<dbReference type="Gene3D" id="3.40.50.300">
    <property type="entry name" value="P-loop containing nucleotide triphosphate hydrolases"/>
    <property type="match status" value="2"/>
</dbReference>
<evidence type="ECO:0000313" key="11">
    <source>
        <dbReference type="Proteomes" id="UP000179230"/>
    </source>
</evidence>
<feature type="compositionally biased region" description="Low complexity" evidence="7">
    <location>
        <begin position="15"/>
        <end position="30"/>
    </location>
</feature>
<evidence type="ECO:0008006" key="12">
    <source>
        <dbReference type="Google" id="ProtNLM"/>
    </source>
</evidence>
<dbReference type="InterPro" id="IPR000629">
    <property type="entry name" value="RNA-helicase_DEAD-box_CS"/>
</dbReference>
<dbReference type="PROSITE" id="PS51192">
    <property type="entry name" value="HELICASE_ATP_BIND_1"/>
    <property type="match status" value="1"/>
</dbReference>
<evidence type="ECO:0000259" key="8">
    <source>
        <dbReference type="PROSITE" id="PS51192"/>
    </source>
</evidence>
<evidence type="ECO:0000256" key="2">
    <source>
        <dbReference type="ARBA" id="ARBA00022801"/>
    </source>
</evidence>
<dbReference type="EMBL" id="MFMT01000016">
    <property type="protein sequence ID" value="OGG88667.1"/>
    <property type="molecule type" value="Genomic_DNA"/>
</dbReference>
<protein>
    <recommendedName>
        <fullName evidence="12">DEAD/DEAH box helicase</fullName>
    </recommendedName>
</protein>
<evidence type="ECO:0000256" key="6">
    <source>
        <dbReference type="RuleBase" id="RU000492"/>
    </source>
</evidence>
<dbReference type="InterPro" id="IPR044742">
    <property type="entry name" value="DEAD/DEAH_RhlB"/>
</dbReference>
<evidence type="ECO:0000256" key="5">
    <source>
        <dbReference type="ARBA" id="ARBA00038437"/>
    </source>
</evidence>
<dbReference type="SMART" id="SM00490">
    <property type="entry name" value="HELICc"/>
    <property type="match status" value="1"/>
</dbReference>
<dbReference type="GO" id="GO:0003676">
    <property type="term" value="F:nucleic acid binding"/>
    <property type="evidence" value="ECO:0007669"/>
    <property type="project" value="InterPro"/>
</dbReference>
<dbReference type="Pfam" id="PF00270">
    <property type="entry name" value="DEAD"/>
    <property type="match status" value="1"/>
</dbReference>
<dbReference type="GO" id="GO:0003724">
    <property type="term" value="F:RNA helicase activity"/>
    <property type="evidence" value="ECO:0007669"/>
    <property type="project" value="UniProtKB-ARBA"/>
</dbReference>
<dbReference type="Pfam" id="PF00271">
    <property type="entry name" value="Helicase_C"/>
    <property type="match status" value="1"/>
</dbReference>
<proteinExistence type="inferred from homology"/>
<dbReference type="InterPro" id="IPR014001">
    <property type="entry name" value="Helicase_ATP-bd"/>
</dbReference>
<dbReference type="InterPro" id="IPR011545">
    <property type="entry name" value="DEAD/DEAH_box_helicase_dom"/>
</dbReference>
<dbReference type="GO" id="GO:0005524">
    <property type="term" value="F:ATP binding"/>
    <property type="evidence" value="ECO:0007669"/>
    <property type="project" value="UniProtKB-KW"/>
</dbReference>
<evidence type="ECO:0000256" key="7">
    <source>
        <dbReference type="SAM" id="MobiDB-lite"/>
    </source>
</evidence>
<organism evidence="10 11">
    <name type="scientific">Candidatus Kaiserbacteria bacterium RIFOXYD1_FULL_42_15</name>
    <dbReference type="NCBI Taxonomy" id="1798532"/>
    <lineage>
        <taxon>Bacteria</taxon>
        <taxon>Candidatus Kaiseribacteriota</taxon>
    </lineage>
</organism>
<gene>
    <name evidence="10" type="ORF">A2592_02185</name>
</gene>
<dbReference type="Proteomes" id="UP000179230">
    <property type="component" value="Unassembled WGS sequence"/>
</dbReference>
<evidence type="ECO:0000256" key="4">
    <source>
        <dbReference type="ARBA" id="ARBA00022840"/>
    </source>
</evidence>
<keyword evidence="2 6" id="KW-0378">Hydrolase</keyword>
<feature type="domain" description="Helicase C-terminal" evidence="9">
    <location>
        <begin position="325"/>
        <end position="444"/>
    </location>
</feature>
<keyword evidence="3 6" id="KW-0347">Helicase</keyword>
<evidence type="ECO:0000256" key="3">
    <source>
        <dbReference type="ARBA" id="ARBA00022806"/>
    </source>
</evidence>
<evidence type="ECO:0000259" key="9">
    <source>
        <dbReference type="PROSITE" id="PS51194"/>
    </source>
</evidence>
<feature type="compositionally biased region" description="Gly residues" evidence="7">
    <location>
        <begin position="59"/>
        <end position="71"/>
    </location>
</feature>
<dbReference type="CDD" id="cd18787">
    <property type="entry name" value="SF2_C_DEAD"/>
    <property type="match status" value="1"/>
</dbReference>